<feature type="compositionally biased region" description="Low complexity" evidence="1">
    <location>
        <begin position="192"/>
        <end position="205"/>
    </location>
</feature>
<evidence type="ECO:0000313" key="3">
    <source>
        <dbReference type="Proteomes" id="UP000054477"/>
    </source>
</evidence>
<feature type="compositionally biased region" description="Basic and acidic residues" evidence="1">
    <location>
        <begin position="566"/>
        <end position="595"/>
    </location>
</feature>
<feature type="compositionally biased region" description="Acidic residues" evidence="1">
    <location>
        <begin position="801"/>
        <end position="816"/>
    </location>
</feature>
<feature type="compositionally biased region" description="Low complexity" evidence="1">
    <location>
        <begin position="1166"/>
        <end position="1199"/>
    </location>
</feature>
<feature type="compositionally biased region" description="Acidic residues" evidence="1">
    <location>
        <begin position="722"/>
        <end position="734"/>
    </location>
</feature>
<evidence type="ECO:0008006" key="4">
    <source>
        <dbReference type="Google" id="ProtNLM"/>
    </source>
</evidence>
<protein>
    <recommendedName>
        <fullName evidence="4">J domain-containing protein</fullName>
    </recommendedName>
</protein>
<feature type="compositionally biased region" description="Low complexity" evidence="1">
    <location>
        <begin position="545"/>
        <end position="554"/>
    </location>
</feature>
<dbReference type="InterPro" id="IPR026160">
    <property type="entry name" value="Ric3"/>
</dbReference>
<feature type="compositionally biased region" description="Pro residues" evidence="1">
    <location>
        <begin position="163"/>
        <end position="173"/>
    </location>
</feature>
<feature type="compositionally biased region" description="Basic and acidic residues" evidence="1">
    <location>
        <begin position="355"/>
        <end position="399"/>
    </location>
</feature>
<feature type="compositionally biased region" description="Low complexity" evidence="1">
    <location>
        <begin position="1143"/>
        <end position="1152"/>
    </location>
</feature>
<dbReference type="GO" id="GO:0034394">
    <property type="term" value="P:protein localization to cell surface"/>
    <property type="evidence" value="ECO:0007669"/>
    <property type="project" value="TreeGrafter"/>
</dbReference>
<dbReference type="Proteomes" id="UP000054477">
    <property type="component" value="Unassembled WGS sequence"/>
</dbReference>
<feature type="compositionally biased region" description="Polar residues" evidence="1">
    <location>
        <begin position="334"/>
        <end position="343"/>
    </location>
</feature>
<evidence type="ECO:0000313" key="2">
    <source>
        <dbReference type="EMBL" id="KIJ97368.1"/>
    </source>
</evidence>
<name>A0A0C9X7N0_9AGAR</name>
<dbReference type="OrthoDB" id="412109at2759"/>
<feature type="compositionally biased region" description="Basic and acidic residues" evidence="1">
    <location>
        <begin position="608"/>
        <end position="623"/>
    </location>
</feature>
<feature type="compositionally biased region" description="Basic and acidic residues" evidence="1">
    <location>
        <begin position="442"/>
        <end position="459"/>
    </location>
</feature>
<dbReference type="HOGENOM" id="CLU_254491_0_0_1"/>
<evidence type="ECO:0000256" key="1">
    <source>
        <dbReference type="SAM" id="MobiDB-lite"/>
    </source>
</evidence>
<feature type="region of interest" description="Disordered" evidence="1">
    <location>
        <begin position="45"/>
        <end position="68"/>
    </location>
</feature>
<feature type="compositionally biased region" description="Basic and acidic residues" evidence="1">
    <location>
        <begin position="817"/>
        <end position="957"/>
    </location>
</feature>
<feature type="compositionally biased region" description="Basic and acidic residues" evidence="1">
    <location>
        <begin position="1240"/>
        <end position="1269"/>
    </location>
</feature>
<organism evidence="2 3">
    <name type="scientific">Laccaria amethystina LaAM-08-1</name>
    <dbReference type="NCBI Taxonomy" id="1095629"/>
    <lineage>
        <taxon>Eukaryota</taxon>
        <taxon>Fungi</taxon>
        <taxon>Dikarya</taxon>
        <taxon>Basidiomycota</taxon>
        <taxon>Agaricomycotina</taxon>
        <taxon>Agaricomycetes</taxon>
        <taxon>Agaricomycetidae</taxon>
        <taxon>Agaricales</taxon>
        <taxon>Agaricineae</taxon>
        <taxon>Hydnangiaceae</taxon>
        <taxon>Laccaria</taxon>
    </lineage>
</organism>
<feature type="compositionally biased region" description="Basic and acidic residues" evidence="1">
    <location>
        <begin position="533"/>
        <end position="544"/>
    </location>
</feature>
<feature type="compositionally biased region" description="Basic and acidic residues" evidence="1">
    <location>
        <begin position="490"/>
        <end position="504"/>
    </location>
</feature>
<dbReference type="PANTHER" id="PTHR21723:SF3">
    <property type="entry name" value="PROTEIN RIC-3"/>
    <property type="match status" value="1"/>
</dbReference>
<accession>A0A0C9X7N0</accession>
<reference evidence="3" key="2">
    <citation type="submission" date="2015-01" db="EMBL/GenBank/DDBJ databases">
        <title>Evolutionary Origins and Diversification of the Mycorrhizal Mutualists.</title>
        <authorList>
            <consortium name="DOE Joint Genome Institute"/>
            <consortium name="Mycorrhizal Genomics Consortium"/>
            <person name="Kohler A."/>
            <person name="Kuo A."/>
            <person name="Nagy L.G."/>
            <person name="Floudas D."/>
            <person name="Copeland A."/>
            <person name="Barry K.W."/>
            <person name="Cichocki N."/>
            <person name="Veneault-Fourrey C."/>
            <person name="LaButti K."/>
            <person name="Lindquist E.A."/>
            <person name="Lipzen A."/>
            <person name="Lundell T."/>
            <person name="Morin E."/>
            <person name="Murat C."/>
            <person name="Riley R."/>
            <person name="Ohm R."/>
            <person name="Sun H."/>
            <person name="Tunlid A."/>
            <person name="Henrissat B."/>
            <person name="Grigoriev I.V."/>
            <person name="Hibbett D.S."/>
            <person name="Martin F."/>
        </authorList>
    </citation>
    <scope>NUCLEOTIDE SEQUENCE [LARGE SCALE GENOMIC DNA]</scope>
    <source>
        <strain evidence="3">LaAM-08-1</strain>
    </source>
</reference>
<feature type="compositionally biased region" description="Basic and acidic residues" evidence="1">
    <location>
        <begin position="206"/>
        <end position="223"/>
    </location>
</feature>
<proteinExistence type="predicted"/>
<feature type="compositionally biased region" description="Basic and acidic residues" evidence="1">
    <location>
        <begin position="46"/>
        <end position="56"/>
    </location>
</feature>
<dbReference type="PANTHER" id="PTHR21723">
    <property type="entry name" value="RESISTANCE TO INHIBITORS OF CHOLINESTERASE PROTEIN 3 RIC3"/>
    <property type="match status" value="1"/>
</dbReference>
<reference evidence="2 3" key="1">
    <citation type="submission" date="2014-04" db="EMBL/GenBank/DDBJ databases">
        <authorList>
            <consortium name="DOE Joint Genome Institute"/>
            <person name="Kuo A."/>
            <person name="Kohler A."/>
            <person name="Nagy L.G."/>
            <person name="Floudas D."/>
            <person name="Copeland A."/>
            <person name="Barry K.W."/>
            <person name="Cichocki N."/>
            <person name="Veneault-Fourrey C."/>
            <person name="LaButti K."/>
            <person name="Lindquist E.A."/>
            <person name="Lipzen A."/>
            <person name="Lundell T."/>
            <person name="Morin E."/>
            <person name="Murat C."/>
            <person name="Sun H."/>
            <person name="Tunlid A."/>
            <person name="Henrissat B."/>
            <person name="Grigoriev I.V."/>
            <person name="Hibbett D.S."/>
            <person name="Martin F."/>
            <person name="Nordberg H.P."/>
            <person name="Cantor M.N."/>
            <person name="Hua S.X."/>
        </authorList>
    </citation>
    <scope>NUCLEOTIDE SEQUENCE [LARGE SCALE GENOMIC DNA]</scope>
    <source>
        <strain evidence="2 3">LaAM-08-1</strain>
    </source>
</reference>
<feature type="region of interest" description="Disordered" evidence="1">
    <location>
        <begin position="118"/>
        <end position="1274"/>
    </location>
</feature>
<dbReference type="EMBL" id="KN838695">
    <property type="protein sequence ID" value="KIJ97368.1"/>
    <property type="molecule type" value="Genomic_DNA"/>
</dbReference>
<gene>
    <name evidence="2" type="ORF">K443DRAFT_681579</name>
</gene>
<feature type="compositionally biased region" description="Basic and acidic residues" evidence="1">
    <location>
        <begin position="971"/>
        <end position="1069"/>
    </location>
</feature>
<dbReference type="STRING" id="1095629.A0A0C9X7N0"/>
<feature type="region of interest" description="Disordered" evidence="1">
    <location>
        <begin position="1"/>
        <end position="27"/>
    </location>
</feature>
<feature type="compositionally biased region" description="Basic and acidic residues" evidence="1">
    <location>
        <begin position="768"/>
        <end position="800"/>
    </location>
</feature>
<keyword evidence="3" id="KW-1185">Reference proteome</keyword>
<feature type="compositionally biased region" description="Basic and acidic residues" evidence="1">
    <location>
        <begin position="284"/>
        <end position="299"/>
    </location>
</feature>
<feature type="compositionally biased region" description="Polar residues" evidence="1">
    <location>
        <begin position="1"/>
        <end position="10"/>
    </location>
</feature>
<feature type="compositionally biased region" description="Basic and acidic residues" evidence="1">
    <location>
        <begin position="254"/>
        <end position="274"/>
    </location>
</feature>
<feature type="compositionally biased region" description="Pro residues" evidence="1">
    <location>
        <begin position="671"/>
        <end position="683"/>
    </location>
</feature>
<sequence length="1398" mass="161717">MSPSTAQIPSTPVPPAMPDDADVEPDEEWKTRLRKEIEENLASMVKEAKDSRDNQLREAPVSAEDRERLTTEYKTAMKNIRQLAAEQFQIELDRERQERRWASGIPMNPQWTEALKQEQQTIMDRIKQGGTGITHPGSDMIAESPVEELPRPRPSGARTMPNHDPPPSLPQPPAQQQEKAAKADRDRERVARPVVPVLPQPLAARRGSDAHSTSSRDREEHFHSSRKAAGHGALERPSLPDSWVTPEATEESEDLFKRPRRPTLEKFNTVDKWDPSSPSSATKTPDRERSQRSVSERHTAHSPPNSIPAIWKPSISPEEDAAASKPYNLGRRGSTASMRSIGSATGIRPPATEPIPERSDDDAIHEGGSDRGKGPMKESDKPWISPSERKESGLRRSDSRSYPAPSERDDRAGLATRRTSPIPYPAPSSTARPIVSKASFNEGHRYERPKAQYLADRDQPSPLSAAPRSATYDRDLPHPSAGIAQIFPRAGDDRDSPPYRDYFPHQRRSSPDSAGSRERGLAPKHSFSNDDYQDARRDRERERQYSSLSSSRPSYPTPPSSATRTGSKEYFHNDSFDDRERLDRYRTPDESDHRSIRARQGSYPSRPPWDETERDRRYDDYSARIHHGGSSTTKPITVPRHHAPPHLNDEVSSWKDWVGIPEGRRGYDPNFRPPQLPPIPGPVIAPHSADPLRRRDSHRSAPHSARYHDEPASYSRRHRPYDDDELEEDYEDEPGPPKDNFVSHAPMRSPSVSRRKDRKTQEEEEEEVLRRLEAEKQRVLEERERRKQLELEAEQLKRETADEEDETDEADEEEEEERQRQEEEETRKRAEEQKRVEEEKQRLEDERKQVEEEKRKVEEEKKKMEDEKKKIDDEKKKAEQEEAKRIREKRKEERKQTEEKRKAEAALKQLEAENRKRQEEAELLEEKIRDKRAEAERLEKEALEKEATAKKLQEEAQAKASKVNQMNALAKKRETEMRQRELALRQREDELARREEEYDRREEEARLQEERENEEKERIQLENEEKERVRLENEEKERLQAEEAAKAREAERKERQRQLDEEREAKFQREQAQAQLEEARRRETQRREEANRIARERQAEEDRVRNEQQDAFRRREEEIKRRSEERKRQDSFGAEGIWPGPSPSASTSQSPPQRNGSVHTPAGDRTSNGSSSAWSTSSSNWSSSTKATTASNTSASTNTVPNRATPVPSNKPRTGSVGSGGTFQFGTPPHPTPTPMSEADWQRRQAEQARKQQEQFRKEQERLEAERQAKAGGRQLTRDELIWMFENHEKLWANFPSSDAGWNDFPWPMIRKPSEPEEITLPAVRAYIESPYYPEKDKSKTVKDRVKDHIKRWHPDRFNTKLLTKVREEDKEKVKEGAGTVVRCLNELLAKTNGPLFD</sequence>
<feature type="compositionally biased region" description="Basic and acidic residues" evidence="1">
    <location>
        <begin position="179"/>
        <end position="191"/>
    </location>
</feature>
<feature type="compositionally biased region" description="Basic and acidic residues" evidence="1">
    <location>
        <begin position="1077"/>
        <end position="1130"/>
    </location>
</feature>